<organism evidence="9 10">
    <name type="scientific">Heracleum sosnowskyi</name>
    <dbReference type="NCBI Taxonomy" id="360622"/>
    <lineage>
        <taxon>Eukaryota</taxon>
        <taxon>Viridiplantae</taxon>
        <taxon>Streptophyta</taxon>
        <taxon>Embryophyta</taxon>
        <taxon>Tracheophyta</taxon>
        <taxon>Spermatophyta</taxon>
        <taxon>Magnoliopsida</taxon>
        <taxon>eudicotyledons</taxon>
        <taxon>Gunneridae</taxon>
        <taxon>Pentapetalae</taxon>
        <taxon>asterids</taxon>
        <taxon>campanulids</taxon>
        <taxon>Apiales</taxon>
        <taxon>Apiaceae</taxon>
        <taxon>Apioideae</taxon>
        <taxon>apioid superclade</taxon>
        <taxon>Tordylieae</taxon>
        <taxon>Tordyliinae</taxon>
        <taxon>Heracleum</taxon>
    </lineage>
</organism>
<dbReference type="PROSITE" id="PS50280">
    <property type="entry name" value="SET"/>
    <property type="match status" value="1"/>
</dbReference>
<feature type="domain" description="SET" evidence="6">
    <location>
        <begin position="488"/>
        <end position="630"/>
    </location>
</feature>
<evidence type="ECO:0000259" key="6">
    <source>
        <dbReference type="PROSITE" id="PS50280"/>
    </source>
</evidence>
<evidence type="ECO:0000313" key="10">
    <source>
        <dbReference type="Proteomes" id="UP001237642"/>
    </source>
</evidence>
<dbReference type="AlphaFoldDB" id="A0AAD8HT59"/>
<dbReference type="SMART" id="SM00466">
    <property type="entry name" value="SRA"/>
    <property type="match status" value="1"/>
</dbReference>
<dbReference type="SMART" id="SM00317">
    <property type="entry name" value="SET"/>
    <property type="match status" value="1"/>
</dbReference>
<comment type="caution">
    <text evidence="9">The sequence shown here is derived from an EMBL/GenBank/DDBJ whole genome shotgun (WGS) entry which is preliminary data.</text>
</comment>
<dbReference type="Gene3D" id="2.30.280.10">
    <property type="entry name" value="SRA-YDG"/>
    <property type="match status" value="1"/>
</dbReference>
<dbReference type="PROSITE" id="PS50867">
    <property type="entry name" value="PRE_SET"/>
    <property type="match status" value="1"/>
</dbReference>
<dbReference type="InterPro" id="IPR046341">
    <property type="entry name" value="SET_dom_sf"/>
</dbReference>
<evidence type="ECO:0000259" key="8">
    <source>
        <dbReference type="PROSITE" id="PS51015"/>
    </source>
</evidence>
<accession>A0AAD8HT59</accession>
<dbReference type="Pfam" id="PF00856">
    <property type="entry name" value="SET"/>
    <property type="match status" value="1"/>
</dbReference>
<dbReference type="PROSITE" id="PS51575">
    <property type="entry name" value="SAM_MT43_SUVAR39_2"/>
    <property type="match status" value="1"/>
</dbReference>
<dbReference type="GO" id="GO:0003690">
    <property type="term" value="F:double-stranded DNA binding"/>
    <property type="evidence" value="ECO:0007669"/>
    <property type="project" value="TreeGrafter"/>
</dbReference>
<evidence type="ECO:0000256" key="2">
    <source>
        <dbReference type="ARBA" id="ARBA00022454"/>
    </source>
</evidence>
<dbReference type="GO" id="GO:0005694">
    <property type="term" value="C:chromosome"/>
    <property type="evidence" value="ECO:0007669"/>
    <property type="project" value="UniProtKB-SubCell"/>
</dbReference>
<dbReference type="SUPFAM" id="SSF88697">
    <property type="entry name" value="PUA domain-like"/>
    <property type="match status" value="1"/>
</dbReference>
<sequence length="644" mass="72790">MATFVPFPDPTVTGTTSTFPVVTIQPKHEPVDEDSLTAPPGIPAPLGMPVPLAVQFPYLPRESRPGTSADGANIYDEYKRATEIFNYVFSGNENKVVENNNDVRDIVPVVENPGNQIFFLDQVEHWKRSNELVIVPNLSREDQVYYRGIVRKTRMLYDAMRIYLVADEEMKNAFGFDKLCRWDLKAATVMRRCGLWLFTDKRIVGALPGVEVGDVFCYRIEMSVVGLHRHPQAGIDFMPACRSSNWEPIATSIVVSDRHKGNDDKGNVIIYSGIGGQDRHSRQIAHQKLQGGNLALERSMRYGIDVRVIRGHKNNASPSGIFYVYDGLYRVVEYGSDIVISGHRVYKYTLVRLANQPKMSIEDLSLANSLKTNPLVRPRGNTCLDMSTGNQNVPVTLFNDIDDDNEPLEHQYLVESIFPSFVYQYEDRCQCLSGCSKDCSCVRKNGGQFAYDKDGILIQGKPLIFECGPSCSCLPNCRNRVTQRGVRHRLEVFRSRTSWGVRSLDYILAGSFLCEYAGVILTHEQAQILSMGGDNLVYPRRFTERWKEWGDLSQVSPNYVRQSDPEIPPLDFAMDVSSMRNVASYISHSRSPNVMVQFVMYDHNNLMFPRLMLFAMETIPPFRELSLDYGGVADESSPQLAICN</sequence>
<evidence type="ECO:0000313" key="9">
    <source>
        <dbReference type="EMBL" id="KAK1372860.1"/>
    </source>
</evidence>
<proteinExistence type="predicted"/>
<dbReference type="Pfam" id="PF02182">
    <property type="entry name" value="SAD_SRA"/>
    <property type="match status" value="1"/>
</dbReference>
<evidence type="ECO:0000256" key="3">
    <source>
        <dbReference type="ARBA" id="ARBA00022853"/>
    </source>
</evidence>
<dbReference type="SMART" id="SM00468">
    <property type="entry name" value="PreSET"/>
    <property type="match status" value="1"/>
</dbReference>
<dbReference type="PANTHER" id="PTHR45660:SF3">
    <property type="entry name" value="HISTONE-LYSINE N-METHYLTRANSFERASE FAMILY MEMBER SUVH9"/>
    <property type="match status" value="1"/>
</dbReference>
<dbReference type="SUPFAM" id="SSF82199">
    <property type="entry name" value="SET domain"/>
    <property type="match status" value="1"/>
</dbReference>
<evidence type="ECO:0000259" key="7">
    <source>
        <dbReference type="PROSITE" id="PS50867"/>
    </source>
</evidence>
<dbReference type="Proteomes" id="UP001237642">
    <property type="component" value="Unassembled WGS sequence"/>
</dbReference>
<dbReference type="InterPro" id="IPR036987">
    <property type="entry name" value="SRA-YDG_sf"/>
</dbReference>
<comment type="subcellular location">
    <subcellularLocation>
        <location evidence="1">Chromosome</location>
    </subcellularLocation>
    <subcellularLocation>
        <location evidence="5">Nucleus</location>
    </subcellularLocation>
</comment>
<feature type="domain" description="YDG" evidence="8">
    <location>
        <begin position="205"/>
        <end position="352"/>
    </location>
</feature>
<dbReference type="InterPro" id="IPR025794">
    <property type="entry name" value="H3-K9-MeTrfase_plant"/>
</dbReference>
<keyword evidence="3" id="KW-0156">Chromatin regulator</keyword>
<evidence type="ECO:0000256" key="1">
    <source>
        <dbReference type="ARBA" id="ARBA00004286"/>
    </source>
</evidence>
<dbReference type="PROSITE" id="PS51015">
    <property type="entry name" value="YDG"/>
    <property type="match status" value="1"/>
</dbReference>
<reference evidence="9" key="1">
    <citation type="submission" date="2023-02" db="EMBL/GenBank/DDBJ databases">
        <title>Genome of toxic invasive species Heracleum sosnowskyi carries increased number of genes despite the absence of recent whole-genome duplications.</title>
        <authorList>
            <person name="Schelkunov M."/>
            <person name="Shtratnikova V."/>
            <person name="Makarenko M."/>
            <person name="Klepikova A."/>
            <person name="Omelchenko D."/>
            <person name="Novikova G."/>
            <person name="Obukhova E."/>
            <person name="Bogdanov V."/>
            <person name="Penin A."/>
            <person name="Logacheva M."/>
        </authorList>
    </citation>
    <scope>NUCLEOTIDE SEQUENCE</scope>
    <source>
        <strain evidence="9">Hsosn_3</strain>
        <tissue evidence="9">Leaf</tissue>
    </source>
</reference>
<dbReference type="InterPro" id="IPR007728">
    <property type="entry name" value="Pre-SET_dom"/>
</dbReference>
<dbReference type="InterPro" id="IPR001214">
    <property type="entry name" value="SET_dom"/>
</dbReference>
<keyword evidence="2" id="KW-0158">Chromosome</keyword>
<dbReference type="Gene3D" id="2.170.270.10">
    <property type="entry name" value="SET domain"/>
    <property type="match status" value="1"/>
</dbReference>
<dbReference type="GO" id="GO:0008270">
    <property type="term" value="F:zinc ion binding"/>
    <property type="evidence" value="ECO:0007669"/>
    <property type="project" value="InterPro"/>
</dbReference>
<feature type="domain" description="Pre-SET" evidence="7">
    <location>
        <begin position="427"/>
        <end position="485"/>
    </location>
</feature>
<reference evidence="9" key="2">
    <citation type="submission" date="2023-05" db="EMBL/GenBank/DDBJ databases">
        <authorList>
            <person name="Schelkunov M.I."/>
        </authorList>
    </citation>
    <scope>NUCLEOTIDE SEQUENCE</scope>
    <source>
        <strain evidence="9">Hsosn_3</strain>
        <tissue evidence="9">Leaf</tissue>
    </source>
</reference>
<name>A0AAD8HT59_9APIA</name>
<gene>
    <name evidence="9" type="ORF">POM88_029053</name>
</gene>
<dbReference type="InterPro" id="IPR051357">
    <property type="entry name" value="H3K9_HMTase_SUVAR3-9"/>
</dbReference>
<keyword evidence="10" id="KW-1185">Reference proteome</keyword>
<evidence type="ECO:0000256" key="5">
    <source>
        <dbReference type="PROSITE-ProRule" id="PRU00358"/>
    </source>
</evidence>
<keyword evidence="4 5" id="KW-0539">Nucleus</keyword>
<dbReference type="InterPro" id="IPR003105">
    <property type="entry name" value="SRA_YDG"/>
</dbReference>
<dbReference type="GO" id="GO:0042054">
    <property type="term" value="F:histone methyltransferase activity"/>
    <property type="evidence" value="ECO:0007669"/>
    <property type="project" value="InterPro"/>
</dbReference>
<dbReference type="Pfam" id="PF05033">
    <property type="entry name" value="Pre-SET"/>
    <property type="match status" value="1"/>
</dbReference>
<dbReference type="GO" id="GO:0005634">
    <property type="term" value="C:nucleus"/>
    <property type="evidence" value="ECO:0007669"/>
    <property type="project" value="UniProtKB-SubCell"/>
</dbReference>
<evidence type="ECO:0000256" key="4">
    <source>
        <dbReference type="ARBA" id="ARBA00023242"/>
    </source>
</evidence>
<dbReference type="InterPro" id="IPR015947">
    <property type="entry name" value="PUA-like_sf"/>
</dbReference>
<dbReference type="EMBL" id="JAUIZM010000007">
    <property type="protein sequence ID" value="KAK1372860.1"/>
    <property type="molecule type" value="Genomic_DNA"/>
</dbReference>
<protein>
    <submittedName>
        <fullName evidence="9">Histone-lysine N-methyltransferase family member SUVH9-like</fullName>
    </submittedName>
</protein>
<dbReference type="PANTHER" id="PTHR45660">
    <property type="entry name" value="HISTONE-LYSINE N-METHYLTRANSFERASE SETMAR"/>
    <property type="match status" value="1"/>
</dbReference>